<sequence length="166" mass="18324">MPPFRQSCADFAVDSAYVGVDGRFDYGETVQGLGIQVLDALVSDLGHVRGVRNITKIYGFFEFPVEKGDSSFYRDSSHITRSLLSLLCREKAASRGSARSGGRLYNVYDVNGNAALNSTYYLSHAKLSSCRCPSARSLQNDTLYYGNIYGPHDLWTQTPCHFGRSG</sequence>
<keyword evidence="2" id="KW-1185">Reference proteome</keyword>
<evidence type="ECO:0000313" key="1">
    <source>
        <dbReference type="EMBL" id="GBP43380.1"/>
    </source>
</evidence>
<dbReference type="Proteomes" id="UP000299102">
    <property type="component" value="Unassembled WGS sequence"/>
</dbReference>
<accession>A0A4C1VXP6</accession>
<evidence type="ECO:0000313" key="2">
    <source>
        <dbReference type="Proteomes" id="UP000299102"/>
    </source>
</evidence>
<name>A0A4C1VXP6_EUMVA</name>
<reference evidence="1 2" key="1">
    <citation type="journal article" date="2019" name="Commun. Biol.">
        <title>The bagworm genome reveals a unique fibroin gene that provides high tensile strength.</title>
        <authorList>
            <person name="Kono N."/>
            <person name="Nakamura H."/>
            <person name="Ohtoshi R."/>
            <person name="Tomita M."/>
            <person name="Numata K."/>
            <person name="Arakawa K."/>
        </authorList>
    </citation>
    <scope>NUCLEOTIDE SEQUENCE [LARGE SCALE GENOMIC DNA]</scope>
</reference>
<dbReference type="EMBL" id="BGZK01000434">
    <property type="protein sequence ID" value="GBP43380.1"/>
    <property type="molecule type" value="Genomic_DNA"/>
</dbReference>
<comment type="caution">
    <text evidence="1">The sequence shown here is derived from an EMBL/GenBank/DDBJ whole genome shotgun (WGS) entry which is preliminary data.</text>
</comment>
<protein>
    <submittedName>
        <fullName evidence="1">Uncharacterized protein</fullName>
    </submittedName>
</protein>
<proteinExistence type="predicted"/>
<gene>
    <name evidence="1" type="ORF">EVAR_34296_1</name>
</gene>
<dbReference type="AlphaFoldDB" id="A0A4C1VXP6"/>
<organism evidence="1 2">
    <name type="scientific">Eumeta variegata</name>
    <name type="common">Bagworm moth</name>
    <name type="synonym">Eumeta japonica</name>
    <dbReference type="NCBI Taxonomy" id="151549"/>
    <lineage>
        <taxon>Eukaryota</taxon>
        <taxon>Metazoa</taxon>
        <taxon>Ecdysozoa</taxon>
        <taxon>Arthropoda</taxon>
        <taxon>Hexapoda</taxon>
        <taxon>Insecta</taxon>
        <taxon>Pterygota</taxon>
        <taxon>Neoptera</taxon>
        <taxon>Endopterygota</taxon>
        <taxon>Lepidoptera</taxon>
        <taxon>Glossata</taxon>
        <taxon>Ditrysia</taxon>
        <taxon>Tineoidea</taxon>
        <taxon>Psychidae</taxon>
        <taxon>Oiketicinae</taxon>
        <taxon>Eumeta</taxon>
    </lineage>
</organism>